<keyword evidence="2" id="KW-1185">Reference proteome</keyword>
<accession>A0ACC0N9S3</accession>
<gene>
    <name evidence="1" type="ORF">RHMOL_Rhmol06G0064800</name>
</gene>
<organism evidence="1 2">
    <name type="scientific">Rhododendron molle</name>
    <name type="common">Chinese azalea</name>
    <name type="synonym">Azalea mollis</name>
    <dbReference type="NCBI Taxonomy" id="49168"/>
    <lineage>
        <taxon>Eukaryota</taxon>
        <taxon>Viridiplantae</taxon>
        <taxon>Streptophyta</taxon>
        <taxon>Embryophyta</taxon>
        <taxon>Tracheophyta</taxon>
        <taxon>Spermatophyta</taxon>
        <taxon>Magnoliopsida</taxon>
        <taxon>eudicotyledons</taxon>
        <taxon>Gunneridae</taxon>
        <taxon>Pentapetalae</taxon>
        <taxon>asterids</taxon>
        <taxon>Ericales</taxon>
        <taxon>Ericaceae</taxon>
        <taxon>Ericoideae</taxon>
        <taxon>Rhodoreae</taxon>
        <taxon>Rhododendron</taxon>
    </lineage>
</organism>
<evidence type="ECO:0000313" key="2">
    <source>
        <dbReference type="Proteomes" id="UP001062846"/>
    </source>
</evidence>
<dbReference type="Proteomes" id="UP001062846">
    <property type="component" value="Chromosome 6"/>
</dbReference>
<sequence>MVHFSLPRSDIGTDLVRLSVLGFGFGYSNIRPKYHPKSIRNGIRYICVLKYLLKNVL</sequence>
<dbReference type="EMBL" id="CM046393">
    <property type="protein sequence ID" value="KAI8549945.1"/>
    <property type="molecule type" value="Genomic_DNA"/>
</dbReference>
<evidence type="ECO:0000313" key="1">
    <source>
        <dbReference type="EMBL" id="KAI8549945.1"/>
    </source>
</evidence>
<reference evidence="1" key="1">
    <citation type="submission" date="2022-02" db="EMBL/GenBank/DDBJ databases">
        <title>Plant Genome Project.</title>
        <authorList>
            <person name="Zhang R.-G."/>
        </authorList>
    </citation>
    <scope>NUCLEOTIDE SEQUENCE</scope>
    <source>
        <strain evidence="1">AT1</strain>
    </source>
</reference>
<protein>
    <submittedName>
        <fullName evidence="1">Uncharacterized protein</fullName>
    </submittedName>
</protein>
<proteinExistence type="predicted"/>
<name>A0ACC0N9S3_RHOML</name>
<comment type="caution">
    <text evidence="1">The sequence shown here is derived from an EMBL/GenBank/DDBJ whole genome shotgun (WGS) entry which is preliminary data.</text>
</comment>